<organism evidence="2 6">
    <name type="scientific">Rhodococcus opacus</name>
    <name type="common">Nocardia opaca</name>
    <dbReference type="NCBI Taxonomy" id="37919"/>
    <lineage>
        <taxon>Bacteria</taxon>
        <taxon>Bacillati</taxon>
        <taxon>Actinomycetota</taxon>
        <taxon>Actinomycetes</taxon>
        <taxon>Mycobacteriales</taxon>
        <taxon>Nocardiaceae</taxon>
        <taxon>Rhodococcus</taxon>
    </lineage>
</organism>
<evidence type="ECO:0000313" key="8">
    <source>
        <dbReference type="Proteomes" id="UP001066327"/>
    </source>
</evidence>
<dbReference type="Proteomes" id="UP000239290">
    <property type="component" value="Unassembled WGS sequence"/>
</dbReference>
<dbReference type="Proteomes" id="UP001231166">
    <property type="component" value="Chromosome"/>
</dbReference>
<protein>
    <submittedName>
        <fullName evidence="2">Membrane protein</fullName>
    </submittedName>
</protein>
<dbReference type="Proteomes" id="UP001066327">
    <property type="component" value="Unassembled WGS sequence"/>
</dbReference>
<reference evidence="7" key="3">
    <citation type="submission" date="2018-02" db="EMBL/GenBank/DDBJ databases">
        <title>Draft genome sequencing of Rhodococcus opacus KU647198.</title>
        <authorList>
            <person name="Zheng B.-X."/>
        </authorList>
    </citation>
    <scope>NUCLEOTIDE SEQUENCE [LARGE SCALE GENOMIC DNA]</scope>
    <source>
        <strain evidence="7">04-OD7</strain>
    </source>
</reference>
<dbReference type="eggNOG" id="ENOG502ZE9W">
    <property type="taxonomic scope" value="Bacteria"/>
</dbReference>
<reference evidence="2 6" key="1">
    <citation type="submission" date="2014-07" db="EMBL/GenBank/DDBJ databases">
        <title>Genome Sequence of Rhodococcus opacus Strain R7, a Biodegrader of Mono- and Polycyclic Aromatic Hydrocarbons.</title>
        <authorList>
            <person name="Di Gennaro P."/>
            <person name="Zampolli J."/>
            <person name="Presti I."/>
            <person name="Cappelletti M."/>
            <person name="D'Ursi P."/>
            <person name="Orro A."/>
            <person name="Mezzelani A."/>
            <person name="Milanesi L."/>
        </authorList>
    </citation>
    <scope>NUCLEOTIDE SEQUENCE [LARGE SCALE GENOMIC DNA]</scope>
    <source>
        <strain evidence="2 6">R7</strain>
    </source>
</reference>
<keyword evidence="8" id="KW-1185">Reference proteome</keyword>
<evidence type="ECO:0000313" key="4">
    <source>
        <dbReference type="EMBL" id="PQP24313.1"/>
    </source>
</evidence>
<dbReference type="EMBL" id="CP008947">
    <property type="protein sequence ID" value="AII09862.1"/>
    <property type="molecule type" value="Genomic_DNA"/>
</dbReference>
<dbReference type="AlphaFoldDB" id="A0A076EXB3"/>
<feature type="transmembrane region" description="Helical" evidence="1">
    <location>
        <begin position="20"/>
        <end position="42"/>
    </location>
</feature>
<reference evidence="5" key="6">
    <citation type="submission" date="2023-07" db="EMBL/GenBank/DDBJ databases">
        <title>Genomic analysis of Rhodococcus opacus VOC-14 with glycol ethers degradation activity.</title>
        <authorList>
            <person name="Narkevich D.A."/>
            <person name="Hlushen A.M."/>
            <person name="Akhremchuk A.E."/>
            <person name="Sikolenko M.A."/>
            <person name="Valentovich L.N."/>
        </authorList>
    </citation>
    <scope>NUCLEOTIDE SEQUENCE</scope>
    <source>
        <strain evidence="5">VOC-14</strain>
    </source>
</reference>
<reference evidence="4" key="2">
    <citation type="journal article" date="2018" name="Genome Announc.">
        <title>Draft Genome Sequence of Rhodococcus opacus Strain 04-OD7, Which Can Mobilize Phosphate.</title>
        <authorList>
            <person name="Zheng B.X."/>
            <person name="Zhang H.K."/>
            <person name="Ding K."/>
        </authorList>
    </citation>
    <scope>NUCLEOTIDE SEQUENCE</scope>
    <source>
        <strain evidence="4">04-OD7</strain>
    </source>
</reference>
<keyword evidence="1" id="KW-1133">Transmembrane helix</keyword>
<keyword evidence="1" id="KW-0812">Transmembrane</keyword>
<dbReference type="RefSeq" id="WP_005261263.1">
    <property type="nucleotide sequence ID" value="NZ_CP051855.1"/>
</dbReference>
<reference evidence="3" key="5">
    <citation type="submission" date="2022-12" db="EMBL/GenBank/DDBJ databases">
        <authorList>
            <person name="Krivoruchko A.V."/>
            <person name="Elkin A."/>
        </authorList>
    </citation>
    <scope>NUCLEOTIDE SEQUENCE</scope>
    <source>
        <strain evidence="3">IEGM 249</strain>
    </source>
</reference>
<accession>A0A076EXB3</accession>
<evidence type="ECO:0000313" key="2">
    <source>
        <dbReference type="EMBL" id="AII09862.1"/>
    </source>
</evidence>
<name>A0A076EXB3_RHOOP</name>
<sequence length="63" mass="7153">MDRMASWWDGFELWIAGLPFVPQVALVLLVMVPVCRGLAWLLDRGLAAVFVLLRRDVSKVEEP</sequence>
<evidence type="ECO:0000313" key="5">
    <source>
        <dbReference type="EMBL" id="WLF45306.1"/>
    </source>
</evidence>
<keyword evidence="1" id="KW-0472">Membrane</keyword>
<dbReference type="EMBL" id="PUIO01000014">
    <property type="protein sequence ID" value="PQP24313.1"/>
    <property type="molecule type" value="Genomic_DNA"/>
</dbReference>
<evidence type="ECO:0000313" key="7">
    <source>
        <dbReference type="Proteomes" id="UP000239290"/>
    </source>
</evidence>
<evidence type="ECO:0000313" key="6">
    <source>
        <dbReference type="Proteomes" id="UP000028488"/>
    </source>
</evidence>
<dbReference type="EMBL" id="JAPWIS010000022">
    <property type="protein sequence ID" value="MCZ4588428.1"/>
    <property type="molecule type" value="Genomic_DNA"/>
</dbReference>
<gene>
    <name evidence="4" type="ORF">C5613_14035</name>
    <name evidence="2" type="ORF">EP51_36575</name>
    <name evidence="3" type="ORF">O4328_33010</name>
    <name evidence="5" type="ORF">Q5707_25840</name>
</gene>
<dbReference type="OMA" id="FELWIAG"/>
<evidence type="ECO:0000313" key="3">
    <source>
        <dbReference type="EMBL" id="MCZ4588428.1"/>
    </source>
</evidence>
<evidence type="ECO:0000256" key="1">
    <source>
        <dbReference type="SAM" id="Phobius"/>
    </source>
</evidence>
<reference evidence="4" key="4">
    <citation type="submission" date="2018-02" db="EMBL/GenBank/DDBJ databases">
        <authorList>
            <person name="Cohen D.B."/>
            <person name="Kent A.D."/>
        </authorList>
    </citation>
    <scope>NUCLEOTIDE SEQUENCE</scope>
    <source>
        <strain evidence="4">04-OD7</strain>
    </source>
</reference>
<dbReference type="EMBL" id="CP130953">
    <property type="protein sequence ID" value="WLF45306.1"/>
    <property type="molecule type" value="Genomic_DNA"/>
</dbReference>
<dbReference type="Proteomes" id="UP000028488">
    <property type="component" value="Chromosome"/>
</dbReference>
<proteinExistence type="predicted"/>